<accession>A0ACD3AJH1</accession>
<evidence type="ECO:0000313" key="2">
    <source>
        <dbReference type="Proteomes" id="UP000308600"/>
    </source>
</evidence>
<sequence length="139" mass="16118">MRSLTASSYFDVTQDSQGLAPDPNTKLREEIDAELFSLKQRIRDLHSKRNAISPIYRLPPEILIRIFHFFQRTVTGENTDFSEAEKYLGWSIVLQVTQHWRDVALGSPELWSNIVVNDPRWIEKCLERSGSNPLFINLS</sequence>
<reference evidence="1 2" key="1">
    <citation type="journal article" date="2019" name="Nat. Ecol. Evol.">
        <title>Megaphylogeny resolves global patterns of mushroom evolution.</title>
        <authorList>
            <person name="Varga T."/>
            <person name="Krizsan K."/>
            <person name="Foldi C."/>
            <person name="Dima B."/>
            <person name="Sanchez-Garcia M."/>
            <person name="Sanchez-Ramirez S."/>
            <person name="Szollosi G.J."/>
            <person name="Szarkandi J.G."/>
            <person name="Papp V."/>
            <person name="Albert L."/>
            <person name="Andreopoulos W."/>
            <person name="Angelini C."/>
            <person name="Antonin V."/>
            <person name="Barry K.W."/>
            <person name="Bougher N.L."/>
            <person name="Buchanan P."/>
            <person name="Buyck B."/>
            <person name="Bense V."/>
            <person name="Catcheside P."/>
            <person name="Chovatia M."/>
            <person name="Cooper J."/>
            <person name="Damon W."/>
            <person name="Desjardin D."/>
            <person name="Finy P."/>
            <person name="Geml J."/>
            <person name="Haridas S."/>
            <person name="Hughes K."/>
            <person name="Justo A."/>
            <person name="Karasinski D."/>
            <person name="Kautmanova I."/>
            <person name="Kiss B."/>
            <person name="Kocsube S."/>
            <person name="Kotiranta H."/>
            <person name="LaButti K.M."/>
            <person name="Lechner B.E."/>
            <person name="Liimatainen K."/>
            <person name="Lipzen A."/>
            <person name="Lukacs Z."/>
            <person name="Mihaltcheva S."/>
            <person name="Morgado L.N."/>
            <person name="Niskanen T."/>
            <person name="Noordeloos M.E."/>
            <person name="Ohm R.A."/>
            <person name="Ortiz-Santana B."/>
            <person name="Ovrebo C."/>
            <person name="Racz N."/>
            <person name="Riley R."/>
            <person name="Savchenko A."/>
            <person name="Shiryaev A."/>
            <person name="Soop K."/>
            <person name="Spirin V."/>
            <person name="Szebenyi C."/>
            <person name="Tomsovsky M."/>
            <person name="Tulloss R.E."/>
            <person name="Uehling J."/>
            <person name="Grigoriev I.V."/>
            <person name="Vagvolgyi C."/>
            <person name="Papp T."/>
            <person name="Martin F.M."/>
            <person name="Miettinen O."/>
            <person name="Hibbett D.S."/>
            <person name="Nagy L.G."/>
        </authorList>
    </citation>
    <scope>NUCLEOTIDE SEQUENCE [LARGE SCALE GENOMIC DNA]</scope>
    <source>
        <strain evidence="1 2">NL-1719</strain>
    </source>
</reference>
<name>A0ACD3AJH1_9AGAR</name>
<protein>
    <submittedName>
        <fullName evidence="1">Uncharacterized protein</fullName>
    </submittedName>
</protein>
<dbReference type="EMBL" id="ML208428">
    <property type="protein sequence ID" value="TFK65686.1"/>
    <property type="molecule type" value="Genomic_DNA"/>
</dbReference>
<gene>
    <name evidence="1" type="ORF">BDN72DRAFT_772957</name>
</gene>
<feature type="non-terminal residue" evidence="1">
    <location>
        <position position="139"/>
    </location>
</feature>
<organism evidence="1 2">
    <name type="scientific">Pluteus cervinus</name>
    <dbReference type="NCBI Taxonomy" id="181527"/>
    <lineage>
        <taxon>Eukaryota</taxon>
        <taxon>Fungi</taxon>
        <taxon>Dikarya</taxon>
        <taxon>Basidiomycota</taxon>
        <taxon>Agaricomycotina</taxon>
        <taxon>Agaricomycetes</taxon>
        <taxon>Agaricomycetidae</taxon>
        <taxon>Agaricales</taxon>
        <taxon>Pluteineae</taxon>
        <taxon>Pluteaceae</taxon>
        <taxon>Pluteus</taxon>
    </lineage>
</organism>
<keyword evidence="2" id="KW-1185">Reference proteome</keyword>
<dbReference type="Proteomes" id="UP000308600">
    <property type="component" value="Unassembled WGS sequence"/>
</dbReference>
<proteinExistence type="predicted"/>
<evidence type="ECO:0000313" key="1">
    <source>
        <dbReference type="EMBL" id="TFK65686.1"/>
    </source>
</evidence>